<proteinExistence type="predicted"/>
<protein>
    <submittedName>
        <fullName evidence="1">Uncharacterized protein</fullName>
    </submittedName>
</protein>
<sequence>MKIVFFEGEDWEGVYIDGKLALEGHRVDTKEFISYLAKKRLANLEIVRENDLSSPIEDYLPQFVEDLN</sequence>
<dbReference type="Proteomes" id="UP001236076">
    <property type="component" value="Segment"/>
</dbReference>
<evidence type="ECO:0000313" key="1">
    <source>
        <dbReference type="EMBL" id="UZZ64410.1"/>
    </source>
</evidence>
<accession>A0AAE9TL12</accession>
<keyword evidence="2" id="KW-1185">Reference proteome</keyword>
<organism evidence="1 2">
    <name type="scientific">Escherichia phage A5-4</name>
    <dbReference type="NCBI Taxonomy" id="2996162"/>
    <lineage>
        <taxon>Viruses</taxon>
        <taxon>Duplodnaviria</taxon>
        <taxon>Heunggongvirae</taxon>
        <taxon>Uroviricota</taxon>
        <taxon>Caudoviricetes</taxon>
        <taxon>Vequintavirinae</taxon>
    </lineage>
</organism>
<name>A0AAE9TL12_9CAUD</name>
<reference evidence="1 2" key="1">
    <citation type="submission" date="2022-10" db="EMBL/GenBank/DDBJ databases">
        <authorList>
            <person name="Cortes-Martin A."/>
            <person name="Buttimer C.T.H."/>
            <person name="Hill C."/>
        </authorList>
    </citation>
    <scope>NUCLEOTIDE SEQUENCE [LARGE SCALE GENOMIC DNA]</scope>
</reference>
<evidence type="ECO:0000313" key="2">
    <source>
        <dbReference type="Proteomes" id="UP001236076"/>
    </source>
</evidence>
<dbReference type="EMBL" id="OP744025">
    <property type="protein sequence ID" value="UZZ64410.1"/>
    <property type="molecule type" value="Genomic_DNA"/>
</dbReference>
<gene>
    <name evidence="1" type="ORF">A54_170</name>
</gene>